<dbReference type="GO" id="GO:0043025">
    <property type="term" value="C:neuronal cell body"/>
    <property type="evidence" value="ECO:0007669"/>
    <property type="project" value="EnsemblMetazoa"/>
</dbReference>
<evidence type="ECO:0000256" key="6">
    <source>
        <dbReference type="ARBA" id="ARBA00022806"/>
    </source>
</evidence>
<dbReference type="GO" id="GO:0016887">
    <property type="term" value="F:ATP hydrolysis activity"/>
    <property type="evidence" value="ECO:0007669"/>
    <property type="project" value="EnsemblMetazoa"/>
</dbReference>
<dbReference type="GO" id="GO:0035194">
    <property type="term" value="P:regulatory ncRNA-mediated post-transcriptional gene silencing"/>
    <property type="evidence" value="ECO:0007669"/>
    <property type="project" value="EnsemblMetazoa"/>
</dbReference>
<feature type="domain" description="DNA2/NAM7 helicase helicase" evidence="8">
    <location>
        <begin position="367"/>
        <end position="441"/>
    </location>
</feature>
<dbReference type="GO" id="GO:0032473">
    <property type="term" value="C:cytoplasmic side of mitochondrial outer membrane"/>
    <property type="evidence" value="ECO:0007669"/>
    <property type="project" value="EnsemblMetazoa"/>
</dbReference>
<dbReference type="SUPFAM" id="SSF52540">
    <property type="entry name" value="P-loop containing nucleoside triphosphate hydrolases"/>
    <property type="match status" value="1"/>
</dbReference>
<dbReference type="GO" id="GO:2000002">
    <property type="term" value="P:negative regulation of DNA damage checkpoint"/>
    <property type="evidence" value="ECO:0007669"/>
    <property type="project" value="EnsemblMetazoa"/>
</dbReference>
<evidence type="ECO:0000256" key="4">
    <source>
        <dbReference type="ARBA" id="ARBA00022741"/>
    </source>
</evidence>
<feature type="domain" description="DNA2/NAM7 helicase helicase" evidence="8">
    <location>
        <begin position="259"/>
        <end position="324"/>
    </location>
</feature>
<evidence type="ECO:0000256" key="5">
    <source>
        <dbReference type="ARBA" id="ARBA00022801"/>
    </source>
</evidence>
<dbReference type="GO" id="GO:0034584">
    <property type="term" value="F:piRNA binding"/>
    <property type="evidence" value="ECO:0007669"/>
    <property type="project" value="EnsemblMetazoa"/>
</dbReference>
<dbReference type="GO" id="GO:0043186">
    <property type="term" value="C:P granule"/>
    <property type="evidence" value="ECO:0007669"/>
    <property type="project" value="EnsemblMetazoa"/>
</dbReference>
<dbReference type="GO" id="GO:0031023">
    <property type="term" value="P:microtubule organizing center organization"/>
    <property type="evidence" value="ECO:0007669"/>
    <property type="project" value="EnsemblMetazoa"/>
</dbReference>
<comment type="subcellular location">
    <subcellularLocation>
        <location evidence="1">Cytoplasm</location>
    </subcellularLocation>
</comment>
<dbReference type="AlphaFoldDB" id="B4JJD0"/>
<evidence type="ECO:0000259" key="10">
    <source>
        <dbReference type="Pfam" id="PF21635"/>
    </source>
</evidence>
<sequence>MDEDAREAKRRLIASQQLMVSGKTVAQRSESISVKRRFIKTHFAGYKVPERLLQIVLKTDRMQDMRQQLVNQYPYLEELLSYENYAKRFDTLLFLEEIEYMISFRNFDRERAHFQRDRKYLSVHVENLAERRPSLVLGDSVNAINPWLENSVYQGIIHKVLFDRVLLKFNASFQQQYNSEDYRLEFHFSRYGFRKQHYAVNHIPNYLGQHFLFPSKVTKRDNPQLDVQFRDDVMHLYDDQLPCWTPYKILRGESDRIPYVIFGPPGTGKSVTLVETVLQLVYNLSGARVLVGTPSNSSADLITKRIIDSNVLQPGEFIRLVSHNQVKKDLVPPELMTYCATIEIGILDASDDSIIVTDSGLKLRCPANFLGKHRLTISTCSTLGNFIQMDFPSGHFTHLPIDEAGQCTEPETMVPIALVAQKRSQVILVGDPLQLQAIVSSRHAVEFGLPLSFLERLLQTAPYRQDLQRFPDSSAYNPDVLTKLLYNYRAIPSIMSVYSRLFYDNELIAQISKEDSHEAQLLVKLQSPLFNTENTPRTHGAFFHGILGENRQDML</sequence>
<keyword evidence="4" id="KW-0547">Nucleotide-binding</keyword>
<dbReference type="STRING" id="7222.B4JJD0"/>
<dbReference type="eggNOG" id="KOG1804">
    <property type="taxonomic scope" value="Eukaryota"/>
</dbReference>
<name>B4JJD0_DROGR</name>
<dbReference type="GO" id="GO:0030424">
    <property type="term" value="C:axon"/>
    <property type="evidence" value="ECO:0007669"/>
    <property type="project" value="EnsemblMetazoa"/>
</dbReference>
<keyword evidence="3" id="KW-0963">Cytoplasm</keyword>
<dbReference type="GO" id="GO:0140990">
    <property type="term" value="P:primary piRNA processing"/>
    <property type="evidence" value="ECO:0007669"/>
    <property type="project" value="EnsemblMetazoa"/>
</dbReference>
<evidence type="ECO:0000313" key="12">
    <source>
        <dbReference type="Proteomes" id="UP000001070"/>
    </source>
</evidence>
<dbReference type="InterPro" id="IPR027417">
    <property type="entry name" value="P-loop_NTPase"/>
</dbReference>
<dbReference type="GO" id="GO:0070725">
    <property type="term" value="C:Yb body"/>
    <property type="evidence" value="ECO:0007669"/>
    <property type="project" value="EnsemblMetazoa"/>
</dbReference>
<evidence type="ECO:0000256" key="7">
    <source>
        <dbReference type="ARBA" id="ARBA00022840"/>
    </source>
</evidence>
<dbReference type="GO" id="GO:0007616">
    <property type="term" value="P:long-term memory"/>
    <property type="evidence" value="ECO:0007669"/>
    <property type="project" value="EnsemblMetazoa"/>
</dbReference>
<dbReference type="InterPro" id="IPR049080">
    <property type="entry name" value="MOV-10-like_beta-barrel"/>
</dbReference>
<dbReference type="GO" id="GO:0140965">
    <property type="term" value="P:secondary piRNA processing"/>
    <property type="evidence" value="ECO:0007669"/>
    <property type="project" value="EnsemblMetazoa"/>
</dbReference>
<dbReference type="PANTHER" id="PTHR45418:SF1">
    <property type="entry name" value="CANCER_TESTIS ANTIGEN 55"/>
    <property type="match status" value="1"/>
</dbReference>
<dbReference type="Pfam" id="PF13086">
    <property type="entry name" value="AAA_11"/>
    <property type="match status" value="2"/>
</dbReference>
<dbReference type="Proteomes" id="UP000001070">
    <property type="component" value="Unassembled WGS sequence"/>
</dbReference>
<dbReference type="PANTHER" id="PTHR45418">
    <property type="entry name" value="CANCER/TESTIS ANTIGEN 55"/>
    <property type="match status" value="1"/>
</dbReference>
<dbReference type="HOGENOM" id="CLU_001666_6_4_1"/>
<dbReference type="InterPro" id="IPR049079">
    <property type="entry name" value="Mov-10_helical"/>
</dbReference>
<protein>
    <submittedName>
        <fullName evidence="11">GH12466</fullName>
    </submittedName>
</protein>
<keyword evidence="7" id="KW-0067">ATP-binding</keyword>
<dbReference type="InParanoid" id="B4JJD0"/>
<keyword evidence="5" id="KW-0378">Hydrolase</keyword>
<evidence type="ECO:0000256" key="1">
    <source>
        <dbReference type="ARBA" id="ARBA00004496"/>
    </source>
</evidence>
<dbReference type="GO" id="GO:0070922">
    <property type="term" value="P:RISC complex assembly"/>
    <property type="evidence" value="ECO:0007669"/>
    <property type="project" value="EnsemblMetazoa"/>
</dbReference>
<dbReference type="GO" id="GO:0030425">
    <property type="term" value="C:dendrite"/>
    <property type="evidence" value="ECO:0007669"/>
    <property type="project" value="EnsemblMetazoa"/>
</dbReference>
<evidence type="ECO:0000313" key="11">
    <source>
        <dbReference type="EMBL" id="EDV99682.1"/>
    </source>
</evidence>
<dbReference type="InterPro" id="IPR041677">
    <property type="entry name" value="DNA2/NAM7_AAA_11"/>
</dbReference>
<dbReference type="OMA" id="CELGPYK"/>
<feature type="domain" description="Helicase MOV-10-like beta-barrel" evidence="9">
    <location>
        <begin position="111"/>
        <end position="183"/>
    </location>
</feature>
<reference evidence="11 12" key="1">
    <citation type="journal article" date="2007" name="Nature">
        <title>Evolution of genes and genomes on the Drosophila phylogeny.</title>
        <authorList>
            <consortium name="Drosophila 12 Genomes Consortium"/>
            <person name="Clark A.G."/>
            <person name="Eisen M.B."/>
            <person name="Smith D.R."/>
            <person name="Bergman C.M."/>
            <person name="Oliver B."/>
            <person name="Markow T.A."/>
            <person name="Kaufman T.C."/>
            <person name="Kellis M."/>
            <person name="Gelbart W."/>
            <person name="Iyer V.N."/>
            <person name="Pollard D.A."/>
            <person name="Sackton T.B."/>
            <person name="Larracuente A.M."/>
            <person name="Singh N.D."/>
            <person name="Abad J.P."/>
            <person name="Abt D.N."/>
            <person name="Adryan B."/>
            <person name="Aguade M."/>
            <person name="Akashi H."/>
            <person name="Anderson W.W."/>
            <person name="Aquadro C.F."/>
            <person name="Ardell D.H."/>
            <person name="Arguello R."/>
            <person name="Artieri C.G."/>
            <person name="Barbash D.A."/>
            <person name="Barker D."/>
            <person name="Barsanti P."/>
            <person name="Batterham P."/>
            <person name="Batzoglou S."/>
            <person name="Begun D."/>
            <person name="Bhutkar A."/>
            <person name="Blanco E."/>
            <person name="Bosak S.A."/>
            <person name="Bradley R.K."/>
            <person name="Brand A.D."/>
            <person name="Brent M.R."/>
            <person name="Brooks A.N."/>
            <person name="Brown R.H."/>
            <person name="Butlin R.K."/>
            <person name="Caggese C."/>
            <person name="Calvi B.R."/>
            <person name="Bernardo de Carvalho A."/>
            <person name="Caspi A."/>
            <person name="Castrezana S."/>
            <person name="Celniker S.E."/>
            <person name="Chang J.L."/>
            <person name="Chapple C."/>
            <person name="Chatterji S."/>
            <person name="Chinwalla A."/>
            <person name="Civetta A."/>
            <person name="Clifton S.W."/>
            <person name="Comeron J.M."/>
            <person name="Costello J.C."/>
            <person name="Coyne J.A."/>
            <person name="Daub J."/>
            <person name="David R.G."/>
            <person name="Delcher A.L."/>
            <person name="Delehaunty K."/>
            <person name="Do C.B."/>
            <person name="Ebling H."/>
            <person name="Edwards K."/>
            <person name="Eickbush T."/>
            <person name="Evans J.D."/>
            <person name="Filipski A."/>
            <person name="Findeiss S."/>
            <person name="Freyhult E."/>
            <person name="Fulton L."/>
            <person name="Fulton R."/>
            <person name="Garcia A.C."/>
            <person name="Gardiner A."/>
            <person name="Garfield D.A."/>
            <person name="Garvin B.E."/>
            <person name="Gibson G."/>
            <person name="Gilbert D."/>
            <person name="Gnerre S."/>
            <person name="Godfrey J."/>
            <person name="Good R."/>
            <person name="Gotea V."/>
            <person name="Gravely B."/>
            <person name="Greenberg A.J."/>
            <person name="Griffiths-Jones S."/>
            <person name="Gross S."/>
            <person name="Guigo R."/>
            <person name="Gustafson E.A."/>
            <person name="Haerty W."/>
            <person name="Hahn M.W."/>
            <person name="Halligan D.L."/>
            <person name="Halpern A.L."/>
            <person name="Halter G.M."/>
            <person name="Han M.V."/>
            <person name="Heger A."/>
            <person name="Hillier L."/>
            <person name="Hinrichs A.S."/>
            <person name="Holmes I."/>
            <person name="Hoskins R.A."/>
            <person name="Hubisz M.J."/>
            <person name="Hultmark D."/>
            <person name="Huntley M.A."/>
            <person name="Jaffe D.B."/>
            <person name="Jagadeeshan S."/>
            <person name="Jeck W.R."/>
            <person name="Johnson J."/>
            <person name="Jones C.D."/>
            <person name="Jordan W.C."/>
            <person name="Karpen G.H."/>
            <person name="Kataoka E."/>
            <person name="Keightley P.D."/>
            <person name="Kheradpour P."/>
            <person name="Kirkness E.F."/>
            <person name="Koerich L.B."/>
            <person name="Kristiansen K."/>
            <person name="Kudrna D."/>
            <person name="Kulathinal R.J."/>
            <person name="Kumar S."/>
            <person name="Kwok R."/>
            <person name="Lander E."/>
            <person name="Langley C.H."/>
            <person name="Lapoint R."/>
            <person name="Lazzaro B.P."/>
            <person name="Lee S.J."/>
            <person name="Levesque L."/>
            <person name="Li R."/>
            <person name="Lin C.F."/>
            <person name="Lin M.F."/>
            <person name="Lindblad-Toh K."/>
            <person name="Llopart A."/>
            <person name="Long M."/>
            <person name="Low L."/>
            <person name="Lozovsky E."/>
            <person name="Lu J."/>
            <person name="Luo M."/>
            <person name="Machado C.A."/>
            <person name="Makalowski W."/>
            <person name="Marzo M."/>
            <person name="Matsuda M."/>
            <person name="Matzkin L."/>
            <person name="McAllister B."/>
            <person name="McBride C.S."/>
            <person name="McKernan B."/>
            <person name="McKernan K."/>
            <person name="Mendez-Lago M."/>
            <person name="Minx P."/>
            <person name="Mollenhauer M.U."/>
            <person name="Montooth K."/>
            <person name="Mount S.M."/>
            <person name="Mu X."/>
            <person name="Myers E."/>
            <person name="Negre B."/>
            <person name="Newfeld S."/>
            <person name="Nielsen R."/>
            <person name="Noor M.A."/>
            <person name="O'Grady P."/>
            <person name="Pachter L."/>
            <person name="Papaceit M."/>
            <person name="Parisi M.J."/>
            <person name="Parisi M."/>
            <person name="Parts L."/>
            <person name="Pedersen J.S."/>
            <person name="Pesole G."/>
            <person name="Phillippy A.M."/>
            <person name="Ponting C.P."/>
            <person name="Pop M."/>
            <person name="Porcelli D."/>
            <person name="Powell J.R."/>
            <person name="Prohaska S."/>
            <person name="Pruitt K."/>
            <person name="Puig M."/>
            <person name="Quesneville H."/>
            <person name="Ram K.R."/>
            <person name="Rand D."/>
            <person name="Rasmussen M.D."/>
            <person name="Reed L.K."/>
            <person name="Reenan R."/>
            <person name="Reily A."/>
            <person name="Remington K.A."/>
            <person name="Rieger T.T."/>
            <person name="Ritchie M.G."/>
            <person name="Robin C."/>
            <person name="Rogers Y.H."/>
            <person name="Rohde C."/>
            <person name="Rozas J."/>
            <person name="Rubenfield M.J."/>
            <person name="Ruiz A."/>
            <person name="Russo S."/>
            <person name="Salzberg S.L."/>
            <person name="Sanchez-Gracia A."/>
            <person name="Saranga D.J."/>
            <person name="Sato H."/>
            <person name="Schaeffer S.W."/>
            <person name="Schatz M.C."/>
            <person name="Schlenke T."/>
            <person name="Schwartz R."/>
            <person name="Segarra C."/>
            <person name="Singh R.S."/>
            <person name="Sirot L."/>
            <person name="Sirota M."/>
            <person name="Sisneros N.B."/>
            <person name="Smith C.D."/>
            <person name="Smith T.F."/>
            <person name="Spieth J."/>
            <person name="Stage D.E."/>
            <person name="Stark A."/>
            <person name="Stephan W."/>
            <person name="Strausberg R.L."/>
            <person name="Strempel S."/>
            <person name="Sturgill D."/>
            <person name="Sutton G."/>
            <person name="Sutton G.G."/>
            <person name="Tao W."/>
            <person name="Teichmann S."/>
            <person name="Tobari Y.N."/>
            <person name="Tomimura Y."/>
            <person name="Tsolas J.M."/>
            <person name="Valente V.L."/>
            <person name="Venter E."/>
            <person name="Venter J.C."/>
            <person name="Vicario S."/>
            <person name="Vieira F.G."/>
            <person name="Vilella A.J."/>
            <person name="Villasante A."/>
            <person name="Walenz B."/>
            <person name="Wang J."/>
            <person name="Wasserman M."/>
            <person name="Watts T."/>
            <person name="Wilson D."/>
            <person name="Wilson R.K."/>
            <person name="Wing R.A."/>
            <person name="Wolfner M.F."/>
            <person name="Wong A."/>
            <person name="Wong G.K."/>
            <person name="Wu C.I."/>
            <person name="Wu G."/>
            <person name="Yamamoto D."/>
            <person name="Yang H.P."/>
            <person name="Yang S.P."/>
            <person name="Yorke J.A."/>
            <person name="Yoshida K."/>
            <person name="Zdobnov E."/>
            <person name="Zhang P."/>
            <person name="Zhang Y."/>
            <person name="Zimin A.V."/>
            <person name="Baldwin J."/>
            <person name="Abdouelleil A."/>
            <person name="Abdulkadir J."/>
            <person name="Abebe A."/>
            <person name="Abera B."/>
            <person name="Abreu J."/>
            <person name="Acer S.C."/>
            <person name="Aftuck L."/>
            <person name="Alexander A."/>
            <person name="An P."/>
            <person name="Anderson E."/>
            <person name="Anderson S."/>
            <person name="Arachi H."/>
            <person name="Azer M."/>
            <person name="Bachantsang P."/>
            <person name="Barry A."/>
            <person name="Bayul T."/>
            <person name="Berlin A."/>
            <person name="Bessette D."/>
            <person name="Bloom T."/>
            <person name="Blye J."/>
            <person name="Boguslavskiy L."/>
            <person name="Bonnet C."/>
            <person name="Boukhgalter B."/>
            <person name="Bourzgui I."/>
            <person name="Brown A."/>
            <person name="Cahill P."/>
            <person name="Channer S."/>
            <person name="Cheshatsang Y."/>
            <person name="Chuda L."/>
            <person name="Citroen M."/>
            <person name="Collymore A."/>
            <person name="Cooke P."/>
            <person name="Costello M."/>
            <person name="D'Aco K."/>
            <person name="Daza R."/>
            <person name="De Haan G."/>
            <person name="DeGray S."/>
            <person name="DeMaso C."/>
            <person name="Dhargay N."/>
            <person name="Dooley K."/>
            <person name="Dooley E."/>
            <person name="Doricent M."/>
            <person name="Dorje P."/>
            <person name="Dorjee K."/>
            <person name="Dupes A."/>
            <person name="Elong R."/>
            <person name="Falk J."/>
            <person name="Farina A."/>
            <person name="Faro S."/>
            <person name="Ferguson D."/>
            <person name="Fisher S."/>
            <person name="Foley C.D."/>
            <person name="Franke A."/>
            <person name="Friedrich D."/>
            <person name="Gadbois L."/>
            <person name="Gearin G."/>
            <person name="Gearin C.R."/>
            <person name="Giannoukos G."/>
            <person name="Goode T."/>
            <person name="Graham J."/>
            <person name="Grandbois E."/>
            <person name="Grewal S."/>
            <person name="Gyaltsen K."/>
            <person name="Hafez N."/>
            <person name="Hagos B."/>
            <person name="Hall J."/>
            <person name="Henson C."/>
            <person name="Hollinger A."/>
            <person name="Honan T."/>
            <person name="Huard M.D."/>
            <person name="Hughes L."/>
            <person name="Hurhula B."/>
            <person name="Husby M.E."/>
            <person name="Kamat A."/>
            <person name="Kanga B."/>
            <person name="Kashin S."/>
            <person name="Khazanovich D."/>
            <person name="Kisner P."/>
            <person name="Lance K."/>
            <person name="Lara M."/>
            <person name="Lee W."/>
            <person name="Lennon N."/>
            <person name="Letendre F."/>
            <person name="LeVine R."/>
            <person name="Lipovsky A."/>
            <person name="Liu X."/>
            <person name="Liu J."/>
            <person name="Liu S."/>
            <person name="Lokyitsang T."/>
            <person name="Lokyitsang Y."/>
            <person name="Lubonja R."/>
            <person name="Lui A."/>
            <person name="MacDonald P."/>
            <person name="Magnisalis V."/>
            <person name="Maru K."/>
            <person name="Matthews C."/>
            <person name="McCusker W."/>
            <person name="McDonough S."/>
            <person name="Mehta T."/>
            <person name="Meldrim J."/>
            <person name="Meneus L."/>
            <person name="Mihai O."/>
            <person name="Mihalev A."/>
            <person name="Mihova T."/>
            <person name="Mittelman R."/>
            <person name="Mlenga V."/>
            <person name="Montmayeur A."/>
            <person name="Mulrain L."/>
            <person name="Navidi A."/>
            <person name="Naylor J."/>
            <person name="Negash T."/>
            <person name="Nguyen T."/>
            <person name="Nguyen N."/>
            <person name="Nicol R."/>
            <person name="Norbu C."/>
            <person name="Norbu N."/>
            <person name="Novod N."/>
            <person name="O'Neill B."/>
            <person name="Osman S."/>
            <person name="Markiewicz E."/>
            <person name="Oyono O.L."/>
            <person name="Patti C."/>
            <person name="Phunkhang P."/>
            <person name="Pierre F."/>
            <person name="Priest M."/>
            <person name="Raghuraman S."/>
            <person name="Rege F."/>
            <person name="Reyes R."/>
            <person name="Rise C."/>
            <person name="Rogov P."/>
            <person name="Ross K."/>
            <person name="Ryan E."/>
            <person name="Settipalli S."/>
            <person name="Shea T."/>
            <person name="Sherpa N."/>
            <person name="Shi L."/>
            <person name="Shih D."/>
            <person name="Sparrow T."/>
            <person name="Spaulding J."/>
            <person name="Stalker J."/>
            <person name="Stange-Thomann N."/>
            <person name="Stavropoulos S."/>
            <person name="Stone C."/>
            <person name="Strader C."/>
            <person name="Tesfaye S."/>
            <person name="Thomson T."/>
            <person name="Thoulutsang Y."/>
            <person name="Thoulutsang D."/>
            <person name="Topham K."/>
            <person name="Topping I."/>
            <person name="Tsamla T."/>
            <person name="Vassiliev H."/>
            <person name="Vo A."/>
            <person name="Wangchuk T."/>
            <person name="Wangdi T."/>
            <person name="Weiand M."/>
            <person name="Wilkinson J."/>
            <person name="Wilson A."/>
            <person name="Yadav S."/>
            <person name="Young G."/>
            <person name="Yu Q."/>
            <person name="Zembek L."/>
            <person name="Zhong D."/>
            <person name="Zimmer A."/>
            <person name="Zwirko Z."/>
            <person name="Jaffe D.B."/>
            <person name="Alvarez P."/>
            <person name="Brockman W."/>
            <person name="Butler J."/>
            <person name="Chin C."/>
            <person name="Gnerre S."/>
            <person name="Grabherr M."/>
            <person name="Kleber M."/>
            <person name="Mauceli E."/>
            <person name="MacCallum I."/>
        </authorList>
    </citation>
    <scope>NUCLEOTIDE SEQUENCE [LARGE SCALE GENOMIC DNA]</scope>
    <source>
        <strain evidence="12">Tucson 15287-2541.00</strain>
    </source>
</reference>
<dbReference type="GO" id="GO:0000184">
    <property type="term" value="P:nuclear-transcribed mRNA catabolic process, nonsense-mediated decay"/>
    <property type="evidence" value="ECO:0007669"/>
    <property type="project" value="EnsemblMetazoa"/>
</dbReference>
<dbReference type="GO" id="GO:0032574">
    <property type="term" value="F:5'-3' RNA helicase activity"/>
    <property type="evidence" value="ECO:0007669"/>
    <property type="project" value="EnsemblMetazoa"/>
</dbReference>
<gene>
    <name evidence="11" type="primary">Dgri\GH12466</name>
    <name evidence="11" type="ORF">Dgri_GH12466</name>
</gene>
<dbReference type="Pfam" id="PF21635">
    <property type="entry name" value="Mov-10_helical"/>
    <property type="match status" value="1"/>
</dbReference>
<proteinExistence type="inferred from homology"/>
<dbReference type="PhylomeDB" id="B4JJD0"/>
<evidence type="ECO:0000259" key="8">
    <source>
        <dbReference type="Pfam" id="PF13086"/>
    </source>
</evidence>
<dbReference type="GO" id="GO:0007293">
    <property type="term" value="P:germarium-derived egg chamber formation"/>
    <property type="evidence" value="ECO:0007669"/>
    <property type="project" value="EnsemblMetazoa"/>
</dbReference>
<dbReference type="GO" id="GO:0005829">
    <property type="term" value="C:cytosol"/>
    <property type="evidence" value="ECO:0007669"/>
    <property type="project" value="EnsemblMetazoa"/>
</dbReference>
<feature type="domain" description="Helicase MOV-10 helical" evidence="10">
    <location>
        <begin position="46"/>
        <end position="98"/>
    </location>
</feature>
<comment type="similarity">
    <text evidence="2">Belongs to the DNA2/NAM7 helicase family. SDE3 subfamily.</text>
</comment>
<dbReference type="GO" id="GO:0007318">
    <property type="term" value="P:pole plasm protein localization"/>
    <property type="evidence" value="ECO:0007669"/>
    <property type="project" value="EnsemblMetazoa"/>
</dbReference>
<accession>B4JJD0</accession>
<dbReference type="GO" id="GO:0005524">
    <property type="term" value="F:ATP binding"/>
    <property type="evidence" value="ECO:0007669"/>
    <property type="project" value="UniProtKB-KW"/>
</dbReference>
<dbReference type="GO" id="GO:0031315">
    <property type="term" value="C:extrinsic component of mitochondrial outer membrane"/>
    <property type="evidence" value="ECO:0007669"/>
    <property type="project" value="EnsemblMetazoa"/>
</dbReference>
<keyword evidence="12" id="KW-1185">Reference proteome</keyword>
<organism evidence="12">
    <name type="scientific">Drosophila grimshawi</name>
    <name type="common">Hawaiian fruit fly</name>
    <name type="synonym">Idiomyia grimshawi</name>
    <dbReference type="NCBI Taxonomy" id="7222"/>
    <lineage>
        <taxon>Eukaryota</taxon>
        <taxon>Metazoa</taxon>
        <taxon>Ecdysozoa</taxon>
        <taxon>Arthropoda</taxon>
        <taxon>Hexapoda</taxon>
        <taxon>Insecta</taxon>
        <taxon>Pterygota</taxon>
        <taxon>Neoptera</taxon>
        <taxon>Endopterygota</taxon>
        <taxon>Diptera</taxon>
        <taxon>Brachycera</taxon>
        <taxon>Muscomorpha</taxon>
        <taxon>Ephydroidea</taxon>
        <taxon>Drosophilidae</taxon>
        <taxon>Drosophila</taxon>
        <taxon>Hawaiian Drosophila</taxon>
    </lineage>
</organism>
<evidence type="ECO:0000259" key="9">
    <source>
        <dbReference type="Pfam" id="PF21634"/>
    </source>
</evidence>
<dbReference type="Pfam" id="PF21634">
    <property type="entry name" value="MOV-10_beta-barrel"/>
    <property type="match status" value="1"/>
</dbReference>
<dbReference type="EMBL" id="CH916370">
    <property type="protein sequence ID" value="EDV99682.1"/>
    <property type="molecule type" value="Genomic_DNA"/>
</dbReference>
<evidence type="ECO:0000256" key="2">
    <source>
        <dbReference type="ARBA" id="ARBA00005601"/>
    </source>
</evidence>
<keyword evidence="6" id="KW-0347">Helicase</keyword>
<dbReference type="GO" id="GO:0046843">
    <property type="term" value="P:dorsal appendage formation"/>
    <property type="evidence" value="ECO:0007669"/>
    <property type="project" value="EnsemblMetazoa"/>
</dbReference>
<dbReference type="Gene3D" id="3.40.50.300">
    <property type="entry name" value="P-loop containing nucleotide triphosphate hydrolases"/>
    <property type="match status" value="1"/>
</dbReference>
<dbReference type="OrthoDB" id="6513042at2759"/>
<evidence type="ECO:0000256" key="3">
    <source>
        <dbReference type="ARBA" id="ARBA00022490"/>
    </source>
</evidence>